<dbReference type="Gene3D" id="3.60.15.10">
    <property type="entry name" value="Ribonuclease Z/Hydroxyacylglutathione hydrolase-like"/>
    <property type="match status" value="1"/>
</dbReference>
<reference evidence="2 3" key="1">
    <citation type="submission" date="2016-10" db="EMBL/GenBank/DDBJ databases">
        <authorList>
            <person name="de Groot N.N."/>
        </authorList>
    </citation>
    <scope>NUCLEOTIDE SEQUENCE [LARGE SCALE GENOMIC DNA]</scope>
    <source>
        <strain evidence="2 3">DSM 7343</strain>
    </source>
</reference>
<protein>
    <submittedName>
        <fullName evidence="2">Ribonuclease BN, tRNA processing enzyme</fullName>
    </submittedName>
</protein>
<keyword evidence="3" id="KW-1185">Reference proteome</keyword>
<proteinExistence type="predicted"/>
<dbReference type="OrthoDB" id="9800940at2"/>
<dbReference type="InterPro" id="IPR001279">
    <property type="entry name" value="Metallo-B-lactamas"/>
</dbReference>
<feature type="domain" description="Metallo-beta-lactamase" evidence="1">
    <location>
        <begin position="29"/>
        <end position="231"/>
    </location>
</feature>
<dbReference type="InterPro" id="IPR036866">
    <property type="entry name" value="RibonucZ/Hydroxyglut_hydro"/>
</dbReference>
<evidence type="ECO:0000313" key="2">
    <source>
        <dbReference type="EMBL" id="SEA39756.1"/>
    </source>
</evidence>
<dbReference type="AlphaFoldDB" id="A0A1H4AVA2"/>
<dbReference type="SUPFAM" id="SSF56281">
    <property type="entry name" value="Metallo-hydrolase/oxidoreductase"/>
    <property type="match status" value="1"/>
</dbReference>
<evidence type="ECO:0000313" key="3">
    <source>
        <dbReference type="Proteomes" id="UP000199409"/>
    </source>
</evidence>
<name>A0A1H4AVA2_9BACT</name>
<dbReference type="RefSeq" id="WP_092347575.1">
    <property type="nucleotide sequence ID" value="NZ_FNQN01000005.1"/>
</dbReference>
<organism evidence="2 3">
    <name type="scientific">Desulfuromusa kysingii</name>
    <dbReference type="NCBI Taxonomy" id="37625"/>
    <lineage>
        <taxon>Bacteria</taxon>
        <taxon>Pseudomonadati</taxon>
        <taxon>Thermodesulfobacteriota</taxon>
        <taxon>Desulfuromonadia</taxon>
        <taxon>Desulfuromonadales</taxon>
        <taxon>Geopsychrobacteraceae</taxon>
        <taxon>Desulfuromusa</taxon>
    </lineage>
</organism>
<dbReference type="SMART" id="SM00849">
    <property type="entry name" value="Lactamase_B"/>
    <property type="match status" value="1"/>
</dbReference>
<evidence type="ECO:0000259" key="1">
    <source>
        <dbReference type="SMART" id="SM00849"/>
    </source>
</evidence>
<dbReference type="EMBL" id="FNQN01000005">
    <property type="protein sequence ID" value="SEA39756.1"/>
    <property type="molecule type" value="Genomic_DNA"/>
</dbReference>
<dbReference type="Proteomes" id="UP000199409">
    <property type="component" value="Unassembled WGS sequence"/>
</dbReference>
<dbReference type="Pfam" id="PF23023">
    <property type="entry name" value="Anti-Pycsar_Apyc1"/>
    <property type="match status" value="1"/>
</dbReference>
<dbReference type="PANTHER" id="PTHR46018">
    <property type="entry name" value="ZINC PHOSPHODIESTERASE ELAC PROTEIN 1"/>
    <property type="match status" value="1"/>
</dbReference>
<sequence>MERQTRIFDPSVSLRCLGSGDAFGSGGRLNSCYHLKSSSVQMLLDCGCSSLIGMQRWGVIAAEIDMVVVTHLHGDHFGGIPFLLLEGKYASQRSKPLTLIGPPGLQQRVEATNEAFYPGTLLSEKINFPVEYQLLDPRQPRRVNGVQIECFQVKHGHSQQAYGLRITIAGKIVSYTGDTEWTENLIPLSQGSDLFIAECFSYRQKIPSHLDYQTVLKNRSRLGGKKFVLTHMGPEMLSRSDNLDLDIINDGDVIEV</sequence>
<dbReference type="GO" id="GO:0042781">
    <property type="term" value="F:3'-tRNA processing endoribonuclease activity"/>
    <property type="evidence" value="ECO:0007669"/>
    <property type="project" value="TreeGrafter"/>
</dbReference>
<dbReference type="CDD" id="cd07740">
    <property type="entry name" value="metallo-hydrolase-like_MBL-fold"/>
    <property type="match status" value="1"/>
</dbReference>
<gene>
    <name evidence="2" type="ORF">SAMN05660420_01993</name>
</gene>
<accession>A0A1H4AVA2</accession>
<dbReference type="PANTHER" id="PTHR46018:SF7">
    <property type="entry name" value="RIBONUCLEASE Z"/>
    <property type="match status" value="1"/>
</dbReference>
<dbReference type="STRING" id="37625.SAMN05660420_01993"/>